<gene>
    <name evidence="3" type="ORF">ACE5LO_26235</name>
</gene>
<comment type="caution">
    <text evidence="3">The sequence shown here is derived from an EMBL/GenBank/DDBJ whole genome shotgun (WGS) entry which is preliminary data.</text>
</comment>
<dbReference type="Proteomes" id="UP001580430">
    <property type="component" value="Unassembled WGS sequence"/>
</dbReference>
<feature type="coiled-coil region" evidence="1">
    <location>
        <begin position="364"/>
        <end position="401"/>
    </location>
</feature>
<dbReference type="GO" id="GO:0016740">
    <property type="term" value="F:transferase activity"/>
    <property type="evidence" value="ECO:0007669"/>
    <property type="project" value="UniProtKB-KW"/>
</dbReference>
<proteinExistence type="predicted"/>
<evidence type="ECO:0000313" key="4">
    <source>
        <dbReference type="Proteomes" id="UP001580430"/>
    </source>
</evidence>
<keyword evidence="3" id="KW-0808">Transferase</keyword>
<dbReference type="EMBL" id="JBHIRY010000048">
    <property type="protein sequence ID" value="MFB5763863.1"/>
    <property type="molecule type" value="Genomic_DNA"/>
</dbReference>
<evidence type="ECO:0000259" key="2">
    <source>
        <dbReference type="Pfam" id="PF04230"/>
    </source>
</evidence>
<protein>
    <submittedName>
        <fullName evidence="3">Polysaccharide pyruvyl transferase family protein</fullName>
    </submittedName>
</protein>
<feature type="domain" description="Polysaccharide pyruvyl transferase" evidence="2">
    <location>
        <begin position="1"/>
        <end position="190"/>
    </location>
</feature>
<sequence>MGLGVPFQLEGGFSEYVKNSFKRFKRVSVRDQRASVFLTNEGITNEIIPDLVLSISRCFPKSSLESSFNDLVNANGFTIQAGQYIVFQANNSVINNQEIYEISNSLNRISQIFDLPIVLISIGECLGDNELCHELKPLLNNCFFFNKEDIPSLTLMDKVALLANAKGFIGSSLHGNIISYSYSIPHVTFSGEYSTKLTGFFELINKADYCLKKPEDLSRKVETIIDYFSRSLNNTEPLSLFTDKVFNFMKDAFLDNSKNEALATYSQEIDDLFKMEQNIISQKNLEISALWDRVNIAEKNLQETLTNNEALWKRVNEAEKNYKDTLLQNEALWHRVNDADQMLMQLKEQVSALWERVNHNETLNNELSNTLKSAQESISHLENEKQNLLIEQEKLSQIEIEYNNAMNSFIYYLRKKINKKGTHKL</sequence>
<reference evidence="3 4" key="1">
    <citation type="submission" date="2024-09" db="EMBL/GenBank/DDBJ databases">
        <title>Paenibacillus zeirhizospherea sp. nov., isolated from surface of the maize (Zea mays) roots in a horticulture field, Hungary.</title>
        <authorList>
            <person name="Marton D."/>
            <person name="Farkas M."/>
            <person name="Bedics A."/>
            <person name="Toth E."/>
            <person name="Tancsics A."/>
            <person name="Boka K."/>
            <person name="Marati G."/>
            <person name="Kriszt B."/>
            <person name="Cserhati M."/>
        </authorList>
    </citation>
    <scope>NUCLEOTIDE SEQUENCE [LARGE SCALE GENOMIC DNA]</scope>
    <source>
        <strain evidence="3 4">JCM 18446</strain>
    </source>
</reference>
<evidence type="ECO:0000313" key="3">
    <source>
        <dbReference type="EMBL" id="MFB5763863.1"/>
    </source>
</evidence>
<accession>A0ABV5C8M3</accession>
<evidence type="ECO:0000256" key="1">
    <source>
        <dbReference type="SAM" id="Coils"/>
    </source>
</evidence>
<name>A0ABV5C8M3_9BACL</name>
<keyword evidence="1" id="KW-0175">Coiled coil</keyword>
<dbReference type="RefSeq" id="WP_375522885.1">
    <property type="nucleotide sequence ID" value="NZ_JBHIRY010000048.1"/>
</dbReference>
<dbReference type="InterPro" id="IPR007345">
    <property type="entry name" value="Polysacch_pyruvyl_Trfase"/>
</dbReference>
<dbReference type="Pfam" id="PF04230">
    <property type="entry name" value="PS_pyruv_trans"/>
    <property type="match status" value="1"/>
</dbReference>
<keyword evidence="4" id="KW-1185">Reference proteome</keyword>
<organism evidence="3 4">
    <name type="scientific">Paenibacillus medicaginis</name>
    <dbReference type="NCBI Taxonomy" id="1470560"/>
    <lineage>
        <taxon>Bacteria</taxon>
        <taxon>Bacillati</taxon>
        <taxon>Bacillota</taxon>
        <taxon>Bacilli</taxon>
        <taxon>Bacillales</taxon>
        <taxon>Paenibacillaceae</taxon>
        <taxon>Paenibacillus</taxon>
    </lineage>
</organism>